<evidence type="ECO:0000313" key="2">
    <source>
        <dbReference type="Proteomes" id="UP000719766"/>
    </source>
</evidence>
<organism evidence="1 2">
    <name type="scientific">Suillus plorans</name>
    <dbReference type="NCBI Taxonomy" id="116603"/>
    <lineage>
        <taxon>Eukaryota</taxon>
        <taxon>Fungi</taxon>
        <taxon>Dikarya</taxon>
        <taxon>Basidiomycota</taxon>
        <taxon>Agaricomycotina</taxon>
        <taxon>Agaricomycetes</taxon>
        <taxon>Agaricomycetidae</taxon>
        <taxon>Boletales</taxon>
        <taxon>Suillineae</taxon>
        <taxon>Suillaceae</taxon>
        <taxon>Suillus</taxon>
    </lineage>
</organism>
<dbReference type="GeneID" id="64589892"/>
<reference evidence="1" key="1">
    <citation type="journal article" date="2020" name="New Phytol.">
        <title>Comparative genomics reveals dynamic genome evolution in host specialist ectomycorrhizal fungi.</title>
        <authorList>
            <person name="Lofgren L.A."/>
            <person name="Nguyen N.H."/>
            <person name="Vilgalys R."/>
            <person name="Ruytinx J."/>
            <person name="Liao H.L."/>
            <person name="Branco S."/>
            <person name="Kuo A."/>
            <person name="LaButti K."/>
            <person name="Lipzen A."/>
            <person name="Andreopoulos W."/>
            <person name="Pangilinan J."/>
            <person name="Riley R."/>
            <person name="Hundley H."/>
            <person name="Na H."/>
            <person name="Barry K."/>
            <person name="Grigoriev I.V."/>
            <person name="Stajich J.E."/>
            <person name="Kennedy P.G."/>
        </authorList>
    </citation>
    <scope>NUCLEOTIDE SEQUENCE</scope>
    <source>
        <strain evidence="1">S12</strain>
    </source>
</reference>
<dbReference type="EMBL" id="JABBWE010000032">
    <property type="protein sequence ID" value="KAG1793163.1"/>
    <property type="molecule type" value="Genomic_DNA"/>
</dbReference>
<name>A0A9P7ANQ8_9AGAM</name>
<accession>A0A9P7ANQ8</accession>
<proteinExistence type="predicted"/>
<dbReference type="AlphaFoldDB" id="A0A9P7ANQ8"/>
<dbReference type="OrthoDB" id="2689181at2759"/>
<comment type="caution">
    <text evidence="1">The sequence shown here is derived from an EMBL/GenBank/DDBJ whole genome shotgun (WGS) entry which is preliminary data.</text>
</comment>
<protein>
    <submittedName>
        <fullName evidence="1">Uncharacterized protein</fullName>
    </submittedName>
</protein>
<gene>
    <name evidence="1" type="ORF">HD556DRAFT_1189117</name>
</gene>
<feature type="non-terminal residue" evidence="1">
    <location>
        <position position="94"/>
    </location>
</feature>
<dbReference type="RefSeq" id="XP_041159652.1">
    <property type="nucleotide sequence ID" value="XM_041296128.1"/>
</dbReference>
<dbReference type="Proteomes" id="UP000719766">
    <property type="component" value="Unassembled WGS sequence"/>
</dbReference>
<sequence>IEPKTSNKILLLALLRETEATNVTLKCHVLELQATNILNERYCKVLCGQLANKEAKKQKGKEKGKLMGNGLPCFLSGDEFYEKVVEFECEQKKR</sequence>
<feature type="non-terminal residue" evidence="1">
    <location>
        <position position="1"/>
    </location>
</feature>
<evidence type="ECO:0000313" key="1">
    <source>
        <dbReference type="EMBL" id="KAG1793163.1"/>
    </source>
</evidence>
<keyword evidence="2" id="KW-1185">Reference proteome</keyword>